<feature type="transmembrane region" description="Helical" evidence="8">
    <location>
        <begin position="215"/>
        <end position="239"/>
    </location>
</feature>
<dbReference type="InterPro" id="IPR005828">
    <property type="entry name" value="MFS_sugar_transport-like"/>
</dbReference>
<dbReference type="EMBL" id="CP089983">
    <property type="protein sequence ID" value="WXB06406.1"/>
    <property type="molecule type" value="Genomic_DNA"/>
</dbReference>
<dbReference type="InterPro" id="IPR005829">
    <property type="entry name" value="Sugar_transporter_CS"/>
</dbReference>
<sequence length="401" mass="41762">MPQKERVLAFAFVTVFLDLVGFGIIIPLLPFYVKSMGGTAETVGLILSSFSLTQLLLTPVLGRLSDRVGRRRVILVSLAGNAVSMALFALATKVSLLPLLFFSRIVAGATSGNIAACQAAVADVTDAEDRTKGMGRIGAGVGLGMVLGPVLGSAASHFGAWTPPLVASALALADFAAAFFFMPETRRAESVSLRDVTAATGQRPSLWEAISQRGILIVFALYFLTFLYLSTINVILPLLTNARLGWTEREIGHVFGLFGLIMLVIQGGFIGRMSRAWGARRLIIAGSVCALFGLLLVAWTAQIATVIVGLVLLGAGLGVINPCLSTLASEMAGSSRRGAILGFAQSAGGLARTLGPTAAGILYARVGPSAPFTSGAGAALVSITLASVFLRPPSKRLEVQS</sequence>
<dbReference type="SUPFAM" id="SSF103473">
    <property type="entry name" value="MFS general substrate transporter"/>
    <property type="match status" value="1"/>
</dbReference>
<gene>
    <name evidence="10" type="ORF">LVJ94_03985</name>
</gene>
<feature type="transmembrane region" description="Helical" evidence="8">
    <location>
        <begin position="370"/>
        <end position="390"/>
    </location>
</feature>
<organism evidence="10 11">
    <name type="scientific">Pendulispora rubella</name>
    <dbReference type="NCBI Taxonomy" id="2741070"/>
    <lineage>
        <taxon>Bacteria</taxon>
        <taxon>Pseudomonadati</taxon>
        <taxon>Myxococcota</taxon>
        <taxon>Myxococcia</taxon>
        <taxon>Myxococcales</taxon>
        <taxon>Sorangiineae</taxon>
        <taxon>Pendulisporaceae</taxon>
        <taxon>Pendulispora</taxon>
    </lineage>
</organism>
<proteinExistence type="inferred from homology"/>
<feature type="transmembrane region" description="Helical" evidence="8">
    <location>
        <begin position="307"/>
        <end position="328"/>
    </location>
</feature>
<dbReference type="CDD" id="cd17330">
    <property type="entry name" value="MFS_SLC46_TetA_like"/>
    <property type="match status" value="1"/>
</dbReference>
<dbReference type="RefSeq" id="WP_394836052.1">
    <property type="nucleotide sequence ID" value="NZ_CP089929.1"/>
</dbReference>
<feature type="transmembrane region" description="Helical" evidence="8">
    <location>
        <begin position="282"/>
        <end position="301"/>
    </location>
</feature>
<keyword evidence="11" id="KW-1185">Reference proteome</keyword>
<feature type="transmembrane region" description="Helical" evidence="8">
    <location>
        <begin position="97"/>
        <end position="121"/>
    </location>
</feature>
<accession>A0ABZ2L9B6</accession>
<reference evidence="10" key="1">
    <citation type="submission" date="2021-12" db="EMBL/GenBank/DDBJ databases">
        <title>Discovery of the Pendulisporaceae a myxobacterial family with distinct sporulation behavior and unique specialized metabolism.</title>
        <authorList>
            <person name="Garcia R."/>
            <person name="Popoff A."/>
            <person name="Bader C.D."/>
            <person name="Loehr J."/>
            <person name="Walesch S."/>
            <person name="Walt C."/>
            <person name="Boldt J."/>
            <person name="Bunk B."/>
            <person name="Haeckl F.J.F.P.J."/>
            <person name="Gunesch A.P."/>
            <person name="Birkelbach J."/>
            <person name="Nuebel U."/>
            <person name="Pietschmann T."/>
            <person name="Bach T."/>
            <person name="Mueller R."/>
        </authorList>
    </citation>
    <scope>NUCLEOTIDE SEQUENCE</scope>
    <source>
        <strain evidence="10">MSr11367</strain>
    </source>
</reference>
<comment type="function">
    <text evidence="1">Resistance to tetracycline by an active tetracycline efflux. This is an energy-dependent process that decreases the accumulation of the antibiotic in whole cells. This protein functions as a metal-tetracycline/H(+) antiporter.</text>
</comment>
<comment type="similarity">
    <text evidence="3">Belongs to the major facilitator superfamily. TCR/Tet family.</text>
</comment>
<feature type="transmembrane region" description="Helical" evidence="8">
    <location>
        <begin position="161"/>
        <end position="182"/>
    </location>
</feature>
<dbReference type="PANTHER" id="PTHR23504">
    <property type="entry name" value="MAJOR FACILITATOR SUPERFAMILY DOMAIN-CONTAINING PROTEIN 10"/>
    <property type="match status" value="1"/>
</dbReference>
<evidence type="ECO:0000256" key="3">
    <source>
        <dbReference type="ARBA" id="ARBA00007520"/>
    </source>
</evidence>
<evidence type="ECO:0000256" key="1">
    <source>
        <dbReference type="ARBA" id="ARBA00003279"/>
    </source>
</evidence>
<dbReference type="PROSITE" id="PS00216">
    <property type="entry name" value="SUGAR_TRANSPORT_1"/>
    <property type="match status" value="1"/>
</dbReference>
<feature type="domain" description="Major facilitator superfamily (MFS) profile" evidence="9">
    <location>
        <begin position="7"/>
        <end position="394"/>
    </location>
</feature>
<dbReference type="InterPro" id="IPR036259">
    <property type="entry name" value="MFS_trans_sf"/>
</dbReference>
<evidence type="ECO:0000313" key="11">
    <source>
        <dbReference type="Proteomes" id="UP001374803"/>
    </source>
</evidence>
<dbReference type="InterPro" id="IPR001958">
    <property type="entry name" value="Tet-R_TetA/multi-R_MdtG-like"/>
</dbReference>
<feature type="transmembrane region" description="Helical" evidence="8">
    <location>
        <begin position="42"/>
        <end position="61"/>
    </location>
</feature>
<feature type="transmembrane region" description="Helical" evidence="8">
    <location>
        <begin position="7"/>
        <end position="30"/>
    </location>
</feature>
<keyword evidence="7 8" id="KW-0472">Membrane</keyword>
<dbReference type="PRINTS" id="PR01035">
    <property type="entry name" value="TCRTETA"/>
</dbReference>
<keyword evidence="5 8" id="KW-0812">Transmembrane</keyword>
<dbReference type="PROSITE" id="PS50850">
    <property type="entry name" value="MFS"/>
    <property type="match status" value="1"/>
</dbReference>
<evidence type="ECO:0000256" key="7">
    <source>
        <dbReference type="ARBA" id="ARBA00023136"/>
    </source>
</evidence>
<evidence type="ECO:0000256" key="8">
    <source>
        <dbReference type="SAM" id="Phobius"/>
    </source>
</evidence>
<evidence type="ECO:0000256" key="6">
    <source>
        <dbReference type="ARBA" id="ARBA00022989"/>
    </source>
</evidence>
<dbReference type="PROSITE" id="PS00217">
    <property type="entry name" value="SUGAR_TRANSPORT_2"/>
    <property type="match status" value="1"/>
</dbReference>
<keyword evidence="6 8" id="KW-1133">Transmembrane helix</keyword>
<feature type="transmembrane region" description="Helical" evidence="8">
    <location>
        <begin position="133"/>
        <end position="155"/>
    </location>
</feature>
<name>A0ABZ2L9B6_9BACT</name>
<keyword evidence="4" id="KW-0813">Transport</keyword>
<evidence type="ECO:0000256" key="5">
    <source>
        <dbReference type="ARBA" id="ARBA00022692"/>
    </source>
</evidence>
<evidence type="ECO:0000256" key="2">
    <source>
        <dbReference type="ARBA" id="ARBA00004141"/>
    </source>
</evidence>
<dbReference type="Pfam" id="PF00083">
    <property type="entry name" value="Sugar_tr"/>
    <property type="match status" value="1"/>
</dbReference>
<dbReference type="InterPro" id="IPR011701">
    <property type="entry name" value="MFS"/>
</dbReference>
<feature type="transmembrane region" description="Helical" evidence="8">
    <location>
        <begin position="251"/>
        <end position="270"/>
    </location>
</feature>
<protein>
    <submittedName>
        <fullName evidence="10">MFS transporter</fullName>
    </submittedName>
</protein>
<comment type="subcellular location">
    <subcellularLocation>
        <location evidence="2">Membrane</location>
        <topology evidence="2">Multi-pass membrane protein</topology>
    </subcellularLocation>
</comment>
<dbReference type="InterPro" id="IPR020846">
    <property type="entry name" value="MFS_dom"/>
</dbReference>
<dbReference type="Proteomes" id="UP001374803">
    <property type="component" value="Chromosome"/>
</dbReference>
<feature type="transmembrane region" description="Helical" evidence="8">
    <location>
        <begin position="340"/>
        <end position="364"/>
    </location>
</feature>
<feature type="transmembrane region" description="Helical" evidence="8">
    <location>
        <begin position="73"/>
        <end position="91"/>
    </location>
</feature>
<evidence type="ECO:0000313" key="10">
    <source>
        <dbReference type="EMBL" id="WXB06406.1"/>
    </source>
</evidence>
<dbReference type="Pfam" id="PF07690">
    <property type="entry name" value="MFS_1"/>
    <property type="match status" value="1"/>
</dbReference>
<evidence type="ECO:0000259" key="9">
    <source>
        <dbReference type="PROSITE" id="PS50850"/>
    </source>
</evidence>
<dbReference type="PANTHER" id="PTHR23504:SF15">
    <property type="entry name" value="MAJOR FACILITATOR SUPERFAMILY (MFS) PROFILE DOMAIN-CONTAINING PROTEIN"/>
    <property type="match status" value="1"/>
</dbReference>
<evidence type="ECO:0000256" key="4">
    <source>
        <dbReference type="ARBA" id="ARBA00022448"/>
    </source>
</evidence>
<dbReference type="Gene3D" id="1.20.1250.20">
    <property type="entry name" value="MFS general substrate transporter like domains"/>
    <property type="match status" value="1"/>
</dbReference>